<name>A0A1M5MM80_9FIRM</name>
<evidence type="ECO:0000256" key="6">
    <source>
        <dbReference type="SAM" id="Coils"/>
    </source>
</evidence>
<accession>A0A1M5MM80</accession>
<dbReference type="InterPro" id="IPR042175">
    <property type="entry name" value="Cell/Rod_MreC_2"/>
</dbReference>
<evidence type="ECO:0000313" key="8">
    <source>
        <dbReference type="EMBL" id="SHG78490.1"/>
    </source>
</evidence>
<dbReference type="InterPro" id="IPR042177">
    <property type="entry name" value="Cell/Rod_1"/>
</dbReference>
<keyword evidence="3 5" id="KW-0133">Cell shape</keyword>
<dbReference type="AlphaFoldDB" id="A0A1M5MM80"/>
<sequence>MFRWMREKYFWIIFFILLISLILIRSSSEERYDITWAENLLREIYTPLFSGVSGVKEKISQISVFFEERKQLEETIARLEAENDKLKLENQALREYKMEALRLKNILGFQNDNLEVYNLLPAKVIARKPNNWYQVIIIDKGEKNGVTKDMPVITPEGLVGVVTSTSSYSSYVNLLTDRSVAVGVLIQNTRETTGIVEGTGESNILRMTNIPYYSAIKKNDVIVTSGLSQIYPKGIKVGTVKEVYREAGGILLSADVKPAVDFDKLEEVLIITDFKQVVENVAEENE</sequence>
<proteinExistence type="inferred from homology"/>
<keyword evidence="9" id="KW-1185">Reference proteome</keyword>
<organism evidence="8 9">
    <name type="scientific">Thermosyntropha lipolytica DSM 11003</name>
    <dbReference type="NCBI Taxonomy" id="1123382"/>
    <lineage>
        <taxon>Bacteria</taxon>
        <taxon>Bacillati</taxon>
        <taxon>Bacillota</taxon>
        <taxon>Clostridia</taxon>
        <taxon>Eubacteriales</taxon>
        <taxon>Syntrophomonadaceae</taxon>
        <taxon>Thermosyntropha</taxon>
    </lineage>
</organism>
<evidence type="ECO:0000256" key="4">
    <source>
        <dbReference type="ARBA" id="ARBA00032089"/>
    </source>
</evidence>
<dbReference type="Gene3D" id="2.40.10.350">
    <property type="entry name" value="Rod shape-determining protein MreC, domain 2"/>
    <property type="match status" value="1"/>
</dbReference>
<evidence type="ECO:0000259" key="7">
    <source>
        <dbReference type="Pfam" id="PF04085"/>
    </source>
</evidence>
<dbReference type="OrthoDB" id="9792313at2"/>
<gene>
    <name evidence="8" type="ORF">SAMN02745221_00966</name>
</gene>
<dbReference type="PANTHER" id="PTHR34138:SF1">
    <property type="entry name" value="CELL SHAPE-DETERMINING PROTEIN MREC"/>
    <property type="match status" value="1"/>
</dbReference>
<dbReference type="GO" id="GO:0005886">
    <property type="term" value="C:plasma membrane"/>
    <property type="evidence" value="ECO:0007669"/>
    <property type="project" value="TreeGrafter"/>
</dbReference>
<keyword evidence="6" id="KW-0175">Coiled coil</keyword>
<feature type="coiled-coil region" evidence="6">
    <location>
        <begin position="62"/>
        <end position="99"/>
    </location>
</feature>
<protein>
    <recommendedName>
        <fullName evidence="2 5">Cell shape-determining protein MreC</fullName>
    </recommendedName>
    <alternativeName>
        <fullName evidence="4 5">Cell shape protein MreC</fullName>
    </alternativeName>
</protein>
<dbReference type="PANTHER" id="PTHR34138">
    <property type="entry name" value="CELL SHAPE-DETERMINING PROTEIN MREC"/>
    <property type="match status" value="1"/>
</dbReference>
<evidence type="ECO:0000256" key="5">
    <source>
        <dbReference type="PIRNR" id="PIRNR038471"/>
    </source>
</evidence>
<dbReference type="GO" id="GO:0008360">
    <property type="term" value="P:regulation of cell shape"/>
    <property type="evidence" value="ECO:0007669"/>
    <property type="project" value="UniProtKB-KW"/>
</dbReference>
<evidence type="ECO:0000256" key="2">
    <source>
        <dbReference type="ARBA" id="ARBA00013855"/>
    </source>
</evidence>
<evidence type="ECO:0000313" key="9">
    <source>
        <dbReference type="Proteomes" id="UP000242329"/>
    </source>
</evidence>
<dbReference type="STRING" id="1123382.SAMN02745221_00966"/>
<dbReference type="Pfam" id="PF04085">
    <property type="entry name" value="MreC"/>
    <property type="match status" value="1"/>
</dbReference>
<dbReference type="InterPro" id="IPR007221">
    <property type="entry name" value="MreC"/>
</dbReference>
<dbReference type="Gene3D" id="2.40.10.340">
    <property type="entry name" value="Rod shape-determining protein MreC, domain 1"/>
    <property type="match status" value="1"/>
</dbReference>
<comment type="similarity">
    <text evidence="1 5">Belongs to the MreC family.</text>
</comment>
<dbReference type="InterPro" id="IPR055342">
    <property type="entry name" value="MreC_beta-barrel_core"/>
</dbReference>
<evidence type="ECO:0000256" key="3">
    <source>
        <dbReference type="ARBA" id="ARBA00022960"/>
    </source>
</evidence>
<dbReference type="RefSeq" id="WP_073090834.1">
    <property type="nucleotide sequence ID" value="NZ_FQWY01000012.1"/>
</dbReference>
<dbReference type="EMBL" id="FQWY01000012">
    <property type="protein sequence ID" value="SHG78490.1"/>
    <property type="molecule type" value="Genomic_DNA"/>
</dbReference>
<dbReference type="NCBIfam" id="TIGR00219">
    <property type="entry name" value="mreC"/>
    <property type="match status" value="1"/>
</dbReference>
<dbReference type="PIRSF" id="PIRSF038471">
    <property type="entry name" value="MreC"/>
    <property type="match status" value="1"/>
</dbReference>
<dbReference type="Proteomes" id="UP000242329">
    <property type="component" value="Unassembled WGS sequence"/>
</dbReference>
<reference evidence="9" key="1">
    <citation type="submission" date="2016-11" db="EMBL/GenBank/DDBJ databases">
        <authorList>
            <person name="Varghese N."/>
            <person name="Submissions S."/>
        </authorList>
    </citation>
    <scope>NUCLEOTIDE SEQUENCE [LARGE SCALE GENOMIC DNA]</scope>
    <source>
        <strain evidence="9">DSM 11003</strain>
    </source>
</reference>
<feature type="domain" description="Rod shape-determining protein MreC beta-barrel core" evidence="7">
    <location>
        <begin position="124"/>
        <end position="271"/>
    </location>
</feature>
<evidence type="ECO:0000256" key="1">
    <source>
        <dbReference type="ARBA" id="ARBA00009369"/>
    </source>
</evidence>
<comment type="function">
    <text evidence="5">Involved in formation and maintenance of cell shape.</text>
</comment>